<evidence type="ECO:0000256" key="9">
    <source>
        <dbReference type="ARBA" id="ARBA00022989"/>
    </source>
</evidence>
<name>A0A2N2F3D5_9BACT</name>
<evidence type="ECO:0000256" key="1">
    <source>
        <dbReference type="ARBA" id="ARBA00004651"/>
    </source>
</evidence>
<organism evidence="13 14">
    <name type="scientific">Candidatus Dojkabacteria bacterium HGW-Dojkabacteria-1</name>
    <dbReference type="NCBI Taxonomy" id="2013761"/>
    <lineage>
        <taxon>Bacteria</taxon>
        <taxon>Candidatus Dojkabacteria</taxon>
    </lineage>
</organism>
<dbReference type="Pfam" id="PF00702">
    <property type="entry name" value="Hydrolase"/>
    <property type="match status" value="1"/>
</dbReference>
<evidence type="ECO:0000256" key="6">
    <source>
        <dbReference type="ARBA" id="ARBA00022741"/>
    </source>
</evidence>
<dbReference type="Gene3D" id="2.70.150.10">
    <property type="entry name" value="Calcium-transporting ATPase, cytoplasmic transduction domain A"/>
    <property type="match status" value="1"/>
</dbReference>
<dbReference type="InterPro" id="IPR023214">
    <property type="entry name" value="HAD_sf"/>
</dbReference>
<dbReference type="PANTHER" id="PTHR43520">
    <property type="entry name" value="ATP7, ISOFORM B"/>
    <property type="match status" value="1"/>
</dbReference>
<dbReference type="SFLD" id="SFLDS00003">
    <property type="entry name" value="Haloacid_Dehalogenase"/>
    <property type="match status" value="1"/>
</dbReference>
<dbReference type="EMBL" id="PHAO01000001">
    <property type="protein sequence ID" value="PKN02720.1"/>
    <property type="molecule type" value="Genomic_DNA"/>
</dbReference>
<feature type="transmembrane region" description="Helical" evidence="11">
    <location>
        <begin position="345"/>
        <end position="366"/>
    </location>
</feature>
<dbReference type="Pfam" id="PF00122">
    <property type="entry name" value="E1-E2_ATPase"/>
    <property type="match status" value="1"/>
</dbReference>
<dbReference type="Gene3D" id="3.30.70.100">
    <property type="match status" value="1"/>
</dbReference>
<dbReference type="NCBIfam" id="TIGR01511">
    <property type="entry name" value="ATPase-IB1_Cu"/>
    <property type="match status" value="1"/>
</dbReference>
<sequence>MEKIEFAIKGMSCATCALNIESILKKERGIKNFSVNFASESGYIEAENPKNNIESINKILKPMGYEILTEKENVQEIQLKEKVRKLSYILPISLFVFFFMIYEISSMFIMGLPEVMIPYNLMNGILLVLATIIIVSAGRPFWRGIQKFFKGTSANMDTLIGIGTFTAYIYSTFVYINEVLNIGINLSSNTFFDAVIVVIGFVYLGKYLEYKSKYKTGEAIKKLATLQAKTAILVKGKEQIEILISEINKGDTLLIKPGAKIPVDGTILKGNGVIDMSMLTGEPIPQDVAKGDKVYEGTLNIQSTFTITAEKVGEETALANIIKIVKDAQNSKTEIQKTVDKISSIFVPTILVIATITILVWIYSGFTFSNPTFISMGISAFVAVLVIACPCALGLATPTAIIVGVGKAAQSGILVKNAESLEKLNKINTVIFDKTGTLTEGKPKVEKIIFIKEKANLENIIYSLELQSQHPLAHSVVSYLKTKKIKEIEIDNFLNIDGKGISGKINRKTYYIGKPKYIQSLGIEINEKDIQKHENKGKTVVLLSDQKTLLAIIIISDKIKAESKHVITNLHNQGIHTVMITGDNKYAAQNIADNLGIDEYYADVLPSQKASYVNKYKKQGNLVAMVGDGINDAPALASSDVSIAMATGTEIAMSTSDITLLGGNLNRIPTAFKVSKATLKTIKQNLFWAFIYNVICIPIAAGVFYPVWGLLLDPIFAGLAMAFSSFSVVANSLRLKLLNTQYE</sequence>
<feature type="transmembrane region" description="Helical" evidence="11">
    <location>
        <begin position="154"/>
        <end position="176"/>
    </location>
</feature>
<evidence type="ECO:0000256" key="5">
    <source>
        <dbReference type="ARBA" id="ARBA00022723"/>
    </source>
</evidence>
<dbReference type="InterPro" id="IPR006121">
    <property type="entry name" value="HMA_dom"/>
</dbReference>
<dbReference type="CDD" id="cd02094">
    <property type="entry name" value="P-type_ATPase_Cu-like"/>
    <property type="match status" value="1"/>
</dbReference>
<protein>
    <submittedName>
        <fullName evidence="13">Copper-translocating P-type ATPase</fullName>
    </submittedName>
</protein>
<dbReference type="GO" id="GO:0005886">
    <property type="term" value="C:plasma membrane"/>
    <property type="evidence" value="ECO:0007669"/>
    <property type="project" value="UniProtKB-SubCell"/>
</dbReference>
<dbReference type="SUPFAM" id="SSF81653">
    <property type="entry name" value="Calcium ATPase, transduction domain A"/>
    <property type="match status" value="1"/>
</dbReference>
<feature type="domain" description="HMA" evidence="12">
    <location>
        <begin position="2"/>
        <end position="68"/>
    </location>
</feature>
<dbReference type="AlphaFoldDB" id="A0A2N2F3D5"/>
<evidence type="ECO:0000256" key="4">
    <source>
        <dbReference type="ARBA" id="ARBA00022692"/>
    </source>
</evidence>
<evidence type="ECO:0000256" key="3">
    <source>
        <dbReference type="ARBA" id="ARBA00022475"/>
    </source>
</evidence>
<dbReference type="InterPro" id="IPR023298">
    <property type="entry name" value="ATPase_P-typ_TM_dom_sf"/>
</dbReference>
<feature type="transmembrane region" description="Helical" evidence="11">
    <location>
        <begin position="686"/>
        <end position="708"/>
    </location>
</feature>
<keyword evidence="3 11" id="KW-1003">Cell membrane</keyword>
<keyword evidence="5 11" id="KW-0479">Metal-binding</keyword>
<feature type="transmembrane region" description="Helical" evidence="11">
    <location>
        <begin position="88"/>
        <end position="109"/>
    </location>
</feature>
<dbReference type="SUPFAM" id="SSF56784">
    <property type="entry name" value="HAD-like"/>
    <property type="match status" value="1"/>
</dbReference>
<reference evidence="13 14" key="1">
    <citation type="journal article" date="2017" name="ISME J.">
        <title>Potential for microbial H2 and metal transformations associated with novel bacteria and archaea in deep terrestrial subsurface sediments.</title>
        <authorList>
            <person name="Hernsdorf A.W."/>
            <person name="Amano Y."/>
            <person name="Miyakawa K."/>
            <person name="Ise K."/>
            <person name="Suzuki Y."/>
            <person name="Anantharaman K."/>
            <person name="Probst A."/>
            <person name="Burstein D."/>
            <person name="Thomas B.C."/>
            <person name="Banfield J.F."/>
        </authorList>
    </citation>
    <scope>NUCLEOTIDE SEQUENCE [LARGE SCALE GENOMIC DNA]</scope>
    <source>
        <strain evidence="13">HGW-Dojkabacteria-1</strain>
    </source>
</reference>
<evidence type="ECO:0000259" key="12">
    <source>
        <dbReference type="PROSITE" id="PS50846"/>
    </source>
</evidence>
<dbReference type="InterPro" id="IPR018303">
    <property type="entry name" value="ATPase_P-typ_P_site"/>
</dbReference>
<dbReference type="Proteomes" id="UP000233417">
    <property type="component" value="Unassembled WGS sequence"/>
</dbReference>
<dbReference type="NCBIfam" id="TIGR01525">
    <property type="entry name" value="ATPase-IB_hvy"/>
    <property type="match status" value="1"/>
</dbReference>
<dbReference type="SFLD" id="SFLDG00002">
    <property type="entry name" value="C1.7:_P-type_atpase_like"/>
    <property type="match status" value="1"/>
</dbReference>
<comment type="caution">
    <text evidence="13">The sequence shown here is derived from an EMBL/GenBank/DDBJ whole genome shotgun (WGS) entry which is preliminary data.</text>
</comment>
<evidence type="ECO:0000256" key="10">
    <source>
        <dbReference type="ARBA" id="ARBA00023136"/>
    </source>
</evidence>
<dbReference type="InterPro" id="IPR036412">
    <property type="entry name" value="HAD-like_sf"/>
</dbReference>
<dbReference type="NCBIfam" id="TIGR01494">
    <property type="entry name" value="ATPase_P-type"/>
    <property type="match status" value="1"/>
</dbReference>
<evidence type="ECO:0000256" key="8">
    <source>
        <dbReference type="ARBA" id="ARBA00022967"/>
    </source>
</evidence>
<gene>
    <name evidence="13" type="ORF">CVU76_01650</name>
</gene>
<evidence type="ECO:0000313" key="13">
    <source>
        <dbReference type="EMBL" id="PKN02720.1"/>
    </source>
</evidence>
<dbReference type="InterPro" id="IPR008250">
    <property type="entry name" value="ATPase_P-typ_transduc_dom_A_sf"/>
</dbReference>
<dbReference type="SUPFAM" id="SSF55008">
    <property type="entry name" value="HMA, heavy metal-associated domain"/>
    <property type="match status" value="1"/>
</dbReference>
<dbReference type="PROSITE" id="PS00154">
    <property type="entry name" value="ATPASE_E1_E2"/>
    <property type="match status" value="1"/>
</dbReference>
<dbReference type="FunFam" id="2.70.150.10:FF:000020">
    <property type="entry name" value="Copper-exporting P-type ATPase A"/>
    <property type="match status" value="1"/>
</dbReference>
<keyword evidence="8" id="KW-1278">Translocase</keyword>
<dbReference type="InterPro" id="IPR036163">
    <property type="entry name" value="HMA_dom_sf"/>
</dbReference>
<dbReference type="InterPro" id="IPR044492">
    <property type="entry name" value="P_typ_ATPase_HD_dom"/>
</dbReference>
<feature type="transmembrane region" description="Helical" evidence="11">
    <location>
        <begin position="714"/>
        <end position="733"/>
    </location>
</feature>
<keyword evidence="6 11" id="KW-0547">Nucleotide-binding</keyword>
<evidence type="ECO:0000256" key="2">
    <source>
        <dbReference type="ARBA" id="ARBA00006024"/>
    </source>
</evidence>
<dbReference type="InterPro" id="IPR017969">
    <property type="entry name" value="Heavy-metal-associated_CS"/>
</dbReference>
<dbReference type="GO" id="GO:0005507">
    <property type="term" value="F:copper ion binding"/>
    <property type="evidence" value="ECO:0007669"/>
    <property type="project" value="TreeGrafter"/>
</dbReference>
<comment type="subcellular location">
    <subcellularLocation>
        <location evidence="1">Cell membrane</location>
        <topology evidence="1">Multi-pass membrane protein</topology>
    </subcellularLocation>
</comment>
<dbReference type="GO" id="GO:0055070">
    <property type="term" value="P:copper ion homeostasis"/>
    <property type="evidence" value="ECO:0007669"/>
    <property type="project" value="TreeGrafter"/>
</dbReference>
<evidence type="ECO:0000256" key="11">
    <source>
        <dbReference type="RuleBase" id="RU362081"/>
    </source>
</evidence>
<feature type="transmembrane region" description="Helical" evidence="11">
    <location>
        <begin position="121"/>
        <end position="142"/>
    </location>
</feature>
<evidence type="ECO:0000256" key="7">
    <source>
        <dbReference type="ARBA" id="ARBA00022840"/>
    </source>
</evidence>
<dbReference type="CDD" id="cd00371">
    <property type="entry name" value="HMA"/>
    <property type="match status" value="1"/>
</dbReference>
<dbReference type="PROSITE" id="PS50846">
    <property type="entry name" value="HMA_2"/>
    <property type="match status" value="1"/>
</dbReference>
<evidence type="ECO:0000313" key="14">
    <source>
        <dbReference type="Proteomes" id="UP000233417"/>
    </source>
</evidence>
<keyword evidence="7 11" id="KW-0067">ATP-binding</keyword>
<keyword evidence="9 11" id="KW-1133">Transmembrane helix</keyword>
<proteinExistence type="inferred from homology"/>
<dbReference type="InterPro" id="IPR001757">
    <property type="entry name" value="P_typ_ATPase"/>
</dbReference>
<dbReference type="GO" id="GO:0016887">
    <property type="term" value="F:ATP hydrolysis activity"/>
    <property type="evidence" value="ECO:0007669"/>
    <property type="project" value="InterPro"/>
</dbReference>
<dbReference type="PROSITE" id="PS01047">
    <property type="entry name" value="HMA_1"/>
    <property type="match status" value="1"/>
</dbReference>
<dbReference type="GO" id="GO:0043682">
    <property type="term" value="F:P-type divalent copper transporter activity"/>
    <property type="evidence" value="ECO:0007669"/>
    <property type="project" value="TreeGrafter"/>
</dbReference>
<accession>A0A2N2F3D5</accession>
<keyword evidence="10 11" id="KW-0472">Membrane</keyword>
<dbReference type="PANTHER" id="PTHR43520:SF8">
    <property type="entry name" value="P-TYPE CU(+) TRANSPORTER"/>
    <property type="match status" value="1"/>
</dbReference>
<dbReference type="Gene3D" id="3.40.50.1000">
    <property type="entry name" value="HAD superfamily/HAD-like"/>
    <property type="match status" value="1"/>
</dbReference>
<keyword evidence="4 11" id="KW-0812">Transmembrane</keyword>
<dbReference type="PRINTS" id="PR00119">
    <property type="entry name" value="CATATPASE"/>
</dbReference>
<feature type="transmembrane region" description="Helical" evidence="11">
    <location>
        <begin position="378"/>
        <end position="406"/>
    </location>
</feature>
<comment type="similarity">
    <text evidence="2 11">Belongs to the cation transport ATPase (P-type) (TC 3.A.3) family. Type IB subfamily.</text>
</comment>
<dbReference type="InterPro" id="IPR059000">
    <property type="entry name" value="ATPase_P-type_domA"/>
</dbReference>
<dbReference type="SFLD" id="SFLDF00027">
    <property type="entry name" value="p-type_atpase"/>
    <property type="match status" value="1"/>
</dbReference>
<dbReference type="InterPro" id="IPR027256">
    <property type="entry name" value="P-typ_ATPase_IB"/>
</dbReference>
<feature type="transmembrane region" description="Helical" evidence="11">
    <location>
        <begin position="182"/>
        <end position="205"/>
    </location>
</feature>
<dbReference type="Gene3D" id="3.40.1110.10">
    <property type="entry name" value="Calcium-transporting ATPase, cytoplasmic domain N"/>
    <property type="match status" value="1"/>
</dbReference>
<dbReference type="SUPFAM" id="SSF81665">
    <property type="entry name" value="Calcium ATPase, transmembrane domain M"/>
    <property type="match status" value="1"/>
</dbReference>
<dbReference type="InterPro" id="IPR023299">
    <property type="entry name" value="ATPase_P-typ_cyto_dom_N"/>
</dbReference>
<dbReference type="PRINTS" id="PR00943">
    <property type="entry name" value="CUATPASE"/>
</dbReference>
<dbReference type="Pfam" id="PF00403">
    <property type="entry name" value="HMA"/>
    <property type="match status" value="1"/>
</dbReference>
<dbReference type="GO" id="GO:0005524">
    <property type="term" value="F:ATP binding"/>
    <property type="evidence" value="ECO:0007669"/>
    <property type="project" value="UniProtKB-UniRule"/>
</dbReference>